<evidence type="ECO:0000256" key="2">
    <source>
        <dbReference type="ARBA" id="ARBA00010472"/>
    </source>
</evidence>
<evidence type="ECO:0000256" key="7">
    <source>
        <dbReference type="SAM" id="SignalP"/>
    </source>
</evidence>
<dbReference type="GO" id="GO:0008233">
    <property type="term" value="F:peptidase activity"/>
    <property type="evidence" value="ECO:0007669"/>
    <property type="project" value="UniProtKB-KW"/>
</dbReference>
<sequence length="134" mass="13614">MARVMFCAILGSGLLAGGGAVTPAATAAAAPAPATEITLSVVPQPGTPGAPRRTVLTCDPAGPLPRAQQACDELAKAKGDISRVPPQQAACAQVWLPVTASASGRWRGVPIPPFSQTYTNDGCARIAHGHVFDF</sequence>
<keyword evidence="5" id="KW-0722">Serine protease inhibitor</keyword>
<dbReference type="InterPro" id="IPR023549">
    <property type="entry name" value="Subtilisin_inhibitor"/>
</dbReference>
<feature type="chain" id="PRO_5038583001" evidence="7">
    <location>
        <begin position="28"/>
        <end position="134"/>
    </location>
</feature>
<dbReference type="SUPFAM" id="SSF55399">
    <property type="entry name" value="Subtilisin inhibitor"/>
    <property type="match status" value="1"/>
</dbReference>
<comment type="caution">
    <text evidence="9">The sequence shown here is derived from an EMBL/GenBank/DDBJ whole genome shotgun (WGS) entry which is preliminary data.</text>
</comment>
<comment type="similarity">
    <text evidence="2">Belongs to the protease inhibitor I16 (SSI) family.</text>
</comment>
<gene>
    <name evidence="9" type="ORF">GNZ18_22070</name>
</gene>
<dbReference type="RefSeq" id="WP_156218404.1">
    <property type="nucleotide sequence ID" value="NZ_WOFH01000007.1"/>
</dbReference>
<evidence type="ECO:0000256" key="3">
    <source>
        <dbReference type="ARBA" id="ARBA00022525"/>
    </source>
</evidence>
<name>A0A7K1L4T8_9ACTN</name>
<evidence type="ECO:0000256" key="1">
    <source>
        <dbReference type="ARBA" id="ARBA00004613"/>
    </source>
</evidence>
<dbReference type="GO" id="GO:0006508">
    <property type="term" value="P:proteolysis"/>
    <property type="evidence" value="ECO:0007669"/>
    <property type="project" value="UniProtKB-KW"/>
</dbReference>
<keyword evidence="4" id="KW-0646">Protease inhibitor</keyword>
<dbReference type="GO" id="GO:0004867">
    <property type="term" value="F:serine-type endopeptidase inhibitor activity"/>
    <property type="evidence" value="ECO:0007669"/>
    <property type="project" value="UniProtKB-KW"/>
</dbReference>
<keyword evidence="9" id="KW-0378">Hydrolase</keyword>
<keyword evidence="10" id="KW-1185">Reference proteome</keyword>
<evidence type="ECO:0000313" key="9">
    <source>
        <dbReference type="EMBL" id="MUN39265.1"/>
    </source>
</evidence>
<evidence type="ECO:0000256" key="5">
    <source>
        <dbReference type="ARBA" id="ARBA00022900"/>
    </source>
</evidence>
<accession>A0A7K1L4T8</accession>
<keyword evidence="7" id="KW-0732">Signal</keyword>
<dbReference type="InterPro" id="IPR036819">
    <property type="entry name" value="Subtilisin_inhibitor-like_sf"/>
</dbReference>
<dbReference type="Pfam" id="PF00720">
    <property type="entry name" value="SSI"/>
    <property type="match status" value="1"/>
</dbReference>
<dbReference type="Proteomes" id="UP000432015">
    <property type="component" value="Unassembled WGS sequence"/>
</dbReference>
<evidence type="ECO:0000256" key="4">
    <source>
        <dbReference type="ARBA" id="ARBA00022690"/>
    </source>
</evidence>
<dbReference type="GO" id="GO:0005576">
    <property type="term" value="C:extracellular region"/>
    <property type="evidence" value="ECO:0007669"/>
    <property type="project" value="UniProtKB-SubCell"/>
</dbReference>
<evidence type="ECO:0000313" key="10">
    <source>
        <dbReference type="Proteomes" id="UP000432015"/>
    </source>
</evidence>
<reference evidence="9 10" key="1">
    <citation type="submission" date="2019-11" db="EMBL/GenBank/DDBJ databases">
        <authorList>
            <person name="Cao P."/>
        </authorList>
    </citation>
    <scope>NUCLEOTIDE SEQUENCE [LARGE SCALE GENOMIC DNA]</scope>
    <source>
        <strain evidence="9 10">NEAU-AAG5</strain>
    </source>
</reference>
<comment type="subcellular location">
    <subcellularLocation>
        <location evidence="1">Secreted</location>
    </subcellularLocation>
</comment>
<keyword evidence="3" id="KW-0964">Secreted</keyword>
<proteinExistence type="inferred from homology"/>
<dbReference type="AlphaFoldDB" id="A0A7K1L4T8"/>
<dbReference type="EMBL" id="WOFH01000007">
    <property type="protein sequence ID" value="MUN39265.1"/>
    <property type="molecule type" value="Genomic_DNA"/>
</dbReference>
<protein>
    <submittedName>
        <fullName evidence="9">Serine protease</fullName>
    </submittedName>
</protein>
<evidence type="ECO:0000256" key="6">
    <source>
        <dbReference type="ARBA" id="ARBA00023157"/>
    </source>
</evidence>
<feature type="domain" description="Subtilisin inhibitor" evidence="8">
    <location>
        <begin position="37"/>
        <end position="120"/>
    </location>
</feature>
<organism evidence="9 10">
    <name type="scientific">Actinomadura litoris</name>
    <dbReference type="NCBI Taxonomy" id="2678616"/>
    <lineage>
        <taxon>Bacteria</taxon>
        <taxon>Bacillati</taxon>
        <taxon>Actinomycetota</taxon>
        <taxon>Actinomycetes</taxon>
        <taxon>Streptosporangiales</taxon>
        <taxon>Thermomonosporaceae</taxon>
        <taxon>Actinomadura</taxon>
    </lineage>
</organism>
<keyword evidence="6" id="KW-1015">Disulfide bond</keyword>
<feature type="signal peptide" evidence="7">
    <location>
        <begin position="1"/>
        <end position="27"/>
    </location>
</feature>
<dbReference type="Gene3D" id="3.30.350.10">
    <property type="entry name" value="Subtilisin inhibitor-like"/>
    <property type="match status" value="1"/>
</dbReference>
<evidence type="ECO:0000259" key="8">
    <source>
        <dbReference type="Pfam" id="PF00720"/>
    </source>
</evidence>
<keyword evidence="9" id="KW-0645">Protease</keyword>